<keyword evidence="3" id="KW-1185">Reference proteome</keyword>
<dbReference type="OrthoDB" id="7871110at2"/>
<name>A0A1H8EU64_9RHOB</name>
<protein>
    <submittedName>
        <fullName evidence="2">Lipopolysaccharide export system protein LptC</fullName>
    </submittedName>
</protein>
<organism evidence="2 3">
    <name type="scientific">Palleronia pelagia</name>
    <dbReference type="NCBI Taxonomy" id="387096"/>
    <lineage>
        <taxon>Bacteria</taxon>
        <taxon>Pseudomonadati</taxon>
        <taxon>Pseudomonadota</taxon>
        <taxon>Alphaproteobacteria</taxon>
        <taxon>Rhodobacterales</taxon>
        <taxon>Roseobacteraceae</taxon>
        <taxon>Palleronia</taxon>
    </lineage>
</organism>
<gene>
    <name evidence="2" type="ORF">SAMN04488011_10390</name>
</gene>
<evidence type="ECO:0000313" key="3">
    <source>
        <dbReference type="Proteomes" id="UP000199372"/>
    </source>
</evidence>
<keyword evidence="1" id="KW-0472">Membrane</keyword>
<dbReference type="RefSeq" id="WP_073126719.1">
    <property type="nucleotide sequence ID" value="NZ_FOCM01000003.1"/>
</dbReference>
<dbReference type="Proteomes" id="UP000199372">
    <property type="component" value="Unassembled WGS sequence"/>
</dbReference>
<reference evidence="3" key="1">
    <citation type="submission" date="2016-10" db="EMBL/GenBank/DDBJ databases">
        <authorList>
            <person name="Varghese N."/>
            <person name="Submissions S."/>
        </authorList>
    </citation>
    <scope>NUCLEOTIDE SEQUENCE [LARGE SCALE GENOMIC DNA]</scope>
    <source>
        <strain evidence="3">DSM 26893</strain>
    </source>
</reference>
<dbReference type="AlphaFoldDB" id="A0A1H8EU64"/>
<evidence type="ECO:0000256" key="1">
    <source>
        <dbReference type="SAM" id="Phobius"/>
    </source>
</evidence>
<accession>A0A1H8EU64</accession>
<sequence length="203" mass="21312">MAVFDNRHTRRVAFLKVALPLVALAILSTLFLVADRRGTGNEVPFSSVEMDRLIVDQQISGPNYAAVTDDGGAVTVTARSVSPGAEGTQRGTAENLLATLEDPSGSRIDLSAPGGNFDPVTGDATLNQGVALRSSDGYRLEAEGFDLDAARMRVTSEGTVEGTGPPGDLTAGKLTVRREDGAYVLNFTDGVKLVYDPKAARGE</sequence>
<proteinExistence type="predicted"/>
<dbReference type="EMBL" id="FOCM01000003">
    <property type="protein sequence ID" value="SEN22664.1"/>
    <property type="molecule type" value="Genomic_DNA"/>
</dbReference>
<keyword evidence="1" id="KW-1133">Transmembrane helix</keyword>
<keyword evidence="1" id="KW-0812">Transmembrane</keyword>
<evidence type="ECO:0000313" key="2">
    <source>
        <dbReference type="EMBL" id="SEN22664.1"/>
    </source>
</evidence>
<feature type="transmembrane region" description="Helical" evidence="1">
    <location>
        <begin position="12"/>
        <end position="34"/>
    </location>
</feature>